<dbReference type="RefSeq" id="XP_017324458.1">
    <property type="nucleotide sequence ID" value="XM_017468969.3"/>
</dbReference>
<accession>A0A2D0R1D3</accession>
<gene>
    <name evidence="4" type="primary">LOC108266026</name>
</gene>
<keyword evidence="3" id="KW-1185">Reference proteome</keyword>
<evidence type="ECO:0000256" key="2">
    <source>
        <dbReference type="SAM" id="SignalP"/>
    </source>
</evidence>
<dbReference type="Proteomes" id="UP000221080">
    <property type="component" value="Chromosome 1"/>
</dbReference>
<protein>
    <submittedName>
        <fullName evidence="4">Uncharacterized protein LOC108266026 isoform X1</fullName>
    </submittedName>
</protein>
<reference evidence="3" key="1">
    <citation type="journal article" date="2016" name="Nat. Commun.">
        <title>The channel catfish genome sequence provides insights into the evolution of scale formation in teleosts.</title>
        <authorList>
            <person name="Liu Z."/>
            <person name="Liu S."/>
            <person name="Yao J."/>
            <person name="Bao L."/>
            <person name="Zhang J."/>
            <person name="Li Y."/>
            <person name="Jiang C."/>
            <person name="Sun L."/>
            <person name="Wang R."/>
            <person name="Zhang Y."/>
            <person name="Zhou T."/>
            <person name="Zeng Q."/>
            <person name="Fu Q."/>
            <person name="Gao S."/>
            <person name="Li N."/>
            <person name="Koren S."/>
            <person name="Jiang Y."/>
            <person name="Zimin A."/>
            <person name="Xu P."/>
            <person name="Phillippy A.M."/>
            <person name="Geng X."/>
            <person name="Song L."/>
            <person name="Sun F."/>
            <person name="Li C."/>
            <person name="Wang X."/>
            <person name="Chen A."/>
            <person name="Jin Y."/>
            <person name="Yuan Z."/>
            <person name="Yang Y."/>
            <person name="Tan S."/>
            <person name="Peatman E."/>
            <person name="Lu J."/>
            <person name="Qin Z."/>
            <person name="Dunham R."/>
            <person name="Li Z."/>
            <person name="Sonstegard T."/>
            <person name="Feng J."/>
            <person name="Danzmann R.G."/>
            <person name="Schroeder S."/>
            <person name="Scheffler B."/>
            <person name="Duke M.V."/>
            <person name="Ballard L."/>
            <person name="Kucuktas H."/>
            <person name="Kaltenboeck L."/>
            <person name="Liu H."/>
            <person name="Armbruster J."/>
            <person name="Xie Y."/>
            <person name="Kirby M.L."/>
            <person name="Tian Y."/>
            <person name="Flanagan M.E."/>
            <person name="Mu W."/>
            <person name="Waldbieser G.C."/>
        </authorList>
    </citation>
    <scope>NUCLEOTIDE SEQUENCE [LARGE SCALE GENOMIC DNA]</scope>
    <source>
        <strain evidence="3">SDA103</strain>
    </source>
</reference>
<organism evidence="3 4">
    <name type="scientific">Ictalurus punctatus</name>
    <name type="common">Channel catfish</name>
    <name type="synonym">Silurus punctatus</name>
    <dbReference type="NCBI Taxonomy" id="7998"/>
    <lineage>
        <taxon>Eukaryota</taxon>
        <taxon>Metazoa</taxon>
        <taxon>Chordata</taxon>
        <taxon>Craniata</taxon>
        <taxon>Vertebrata</taxon>
        <taxon>Euteleostomi</taxon>
        <taxon>Actinopterygii</taxon>
        <taxon>Neopterygii</taxon>
        <taxon>Teleostei</taxon>
        <taxon>Ostariophysi</taxon>
        <taxon>Siluriformes</taxon>
        <taxon>Ictaluridae</taxon>
        <taxon>Ictalurus</taxon>
    </lineage>
</organism>
<feature type="signal peptide" evidence="2">
    <location>
        <begin position="1"/>
        <end position="23"/>
    </location>
</feature>
<sequence length="202" mass="22694">MSPAGCFIWLFILLLLGRRGVLTLQNCSELHNITCDRMGNAMLNTSEIYLMRNDCMWSFRDTEDKVLELLTPSPNVSVQCTLHEIRLKVHCITPKYEYWACYNLTNQTNSQTGAPSPHGTSKHRVRELVIIAVALFLMALVGLVIVSKKDKKATVHVGRYPVVLEGATKATKTTKTIAEIPGIELRTVHVQCYFKEICLTLG</sequence>
<evidence type="ECO:0000313" key="3">
    <source>
        <dbReference type="Proteomes" id="UP000221080"/>
    </source>
</evidence>
<proteinExistence type="predicted"/>
<evidence type="ECO:0000313" key="4">
    <source>
        <dbReference type="RefSeq" id="XP_017324458.1"/>
    </source>
</evidence>
<keyword evidence="1" id="KW-0472">Membrane</keyword>
<keyword evidence="1" id="KW-1133">Transmembrane helix</keyword>
<dbReference type="GeneID" id="108266026"/>
<dbReference type="KEGG" id="ipu:108266026"/>
<keyword evidence="1" id="KW-0812">Transmembrane</keyword>
<reference evidence="4" key="2">
    <citation type="submission" date="2025-08" db="UniProtKB">
        <authorList>
            <consortium name="RefSeq"/>
        </authorList>
    </citation>
    <scope>IDENTIFICATION</scope>
    <source>
        <tissue evidence="4">Blood</tissue>
    </source>
</reference>
<feature type="chain" id="PRO_5012406739" evidence="2">
    <location>
        <begin position="24"/>
        <end position="202"/>
    </location>
</feature>
<keyword evidence="2" id="KW-0732">Signal</keyword>
<evidence type="ECO:0000256" key="1">
    <source>
        <dbReference type="SAM" id="Phobius"/>
    </source>
</evidence>
<dbReference type="OrthoDB" id="10264639at2759"/>
<dbReference type="AlphaFoldDB" id="A0A2D0R1D3"/>
<name>A0A2D0R1D3_ICTPU</name>
<feature type="transmembrane region" description="Helical" evidence="1">
    <location>
        <begin position="128"/>
        <end position="146"/>
    </location>
</feature>